<evidence type="ECO:0000256" key="1">
    <source>
        <dbReference type="ARBA" id="ARBA00022729"/>
    </source>
</evidence>
<gene>
    <name evidence="6" type="ORF">I316_03446</name>
</gene>
<dbReference type="Pfam" id="PF00722">
    <property type="entry name" value="Glyco_hydro_16"/>
    <property type="match status" value="1"/>
</dbReference>
<dbReference type="GO" id="GO:0031505">
    <property type="term" value="P:fungal-type cell wall organization"/>
    <property type="evidence" value="ECO:0007669"/>
    <property type="project" value="TreeGrafter"/>
</dbReference>
<dbReference type="Proteomes" id="UP000092666">
    <property type="component" value="Unassembled WGS sequence"/>
</dbReference>
<feature type="domain" description="GH16" evidence="5">
    <location>
        <begin position="59"/>
        <end position="285"/>
    </location>
</feature>
<dbReference type="InterPro" id="IPR050546">
    <property type="entry name" value="Glycosyl_Hydrlase_16"/>
</dbReference>
<name>A0A1B9GV30_9TREE</name>
<dbReference type="GO" id="GO:0016757">
    <property type="term" value="F:glycosyltransferase activity"/>
    <property type="evidence" value="ECO:0007669"/>
    <property type="project" value="TreeGrafter"/>
</dbReference>
<protein>
    <recommendedName>
        <fullName evidence="5">GH16 domain-containing protein</fullName>
    </recommendedName>
</protein>
<organism evidence="6 7">
    <name type="scientific">Kwoniella heveanensis BCC8398</name>
    <dbReference type="NCBI Taxonomy" id="1296120"/>
    <lineage>
        <taxon>Eukaryota</taxon>
        <taxon>Fungi</taxon>
        <taxon>Dikarya</taxon>
        <taxon>Basidiomycota</taxon>
        <taxon>Agaricomycotina</taxon>
        <taxon>Tremellomycetes</taxon>
        <taxon>Tremellales</taxon>
        <taxon>Cryptococcaceae</taxon>
        <taxon>Kwoniella</taxon>
    </lineage>
</organism>
<evidence type="ECO:0000256" key="4">
    <source>
        <dbReference type="SAM" id="SignalP"/>
    </source>
</evidence>
<dbReference type="InterPro" id="IPR018371">
    <property type="entry name" value="Chitin-binding_1_CS"/>
</dbReference>
<dbReference type="PANTHER" id="PTHR10963:SF22">
    <property type="entry name" value="GLYCOSIDASE CRH2-RELATED"/>
    <property type="match status" value="1"/>
</dbReference>
<reference evidence="7" key="2">
    <citation type="submission" date="2013-12" db="EMBL/GenBank/DDBJ databases">
        <title>Evolution of pathogenesis and genome organization in the Tremellales.</title>
        <authorList>
            <person name="Cuomo C."/>
            <person name="Litvintseva A."/>
            <person name="Heitman J."/>
            <person name="Chen Y."/>
            <person name="Sun S."/>
            <person name="Springer D."/>
            <person name="Dromer F."/>
            <person name="Young S."/>
            <person name="Zeng Q."/>
            <person name="Chapman S."/>
            <person name="Gujja S."/>
            <person name="Saif S."/>
            <person name="Birren B."/>
        </authorList>
    </citation>
    <scope>NUCLEOTIDE SEQUENCE [LARGE SCALE GENOMIC DNA]</scope>
    <source>
        <strain evidence="7">BCC8398</strain>
    </source>
</reference>
<dbReference type="Gene3D" id="2.60.120.200">
    <property type="match status" value="1"/>
</dbReference>
<keyword evidence="3" id="KW-0326">Glycosidase</keyword>
<keyword evidence="1 4" id="KW-0732">Signal</keyword>
<dbReference type="InterPro" id="IPR013320">
    <property type="entry name" value="ConA-like_dom_sf"/>
</dbReference>
<reference evidence="6 7" key="1">
    <citation type="submission" date="2013-07" db="EMBL/GenBank/DDBJ databases">
        <title>The Genome Sequence of Cryptococcus heveanensis BCC8398.</title>
        <authorList>
            <consortium name="The Broad Institute Genome Sequencing Platform"/>
            <person name="Cuomo C."/>
            <person name="Litvintseva A."/>
            <person name="Chen Y."/>
            <person name="Heitman J."/>
            <person name="Sun S."/>
            <person name="Springer D."/>
            <person name="Dromer F."/>
            <person name="Young S.K."/>
            <person name="Zeng Q."/>
            <person name="Gargeya S."/>
            <person name="Fitzgerald M."/>
            <person name="Abouelleil A."/>
            <person name="Alvarado L."/>
            <person name="Berlin A.M."/>
            <person name="Chapman S.B."/>
            <person name="Dewar J."/>
            <person name="Goldberg J."/>
            <person name="Griggs A."/>
            <person name="Gujja S."/>
            <person name="Hansen M."/>
            <person name="Howarth C."/>
            <person name="Imamovic A."/>
            <person name="Larimer J."/>
            <person name="McCowan C."/>
            <person name="Murphy C."/>
            <person name="Pearson M."/>
            <person name="Priest M."/>
            <person name="Roberts A."/>
            <person name="Saif S."/>
            <person name="Shea T."/>
            <person name="Sykes S."/>
            <person name="Wortman J."/>
            <person name="Nusbaum C."/>
            <person name="Birren B."/>
        </authorList>
    </citation>
    <scope>NUCLEOTIDE SEQUENCE [LARGE SCALE GENOMIC DNA]</scope>
    <source>
        <strain evidence="6 7">BCC8398</strain>
    </source>
</reference>
<proteinExistence type="predicted"/>
<dbReference type="STRING" id="1296120.A0A1B9GV30"/>
<dbReference type="OrthoDB" id="4781at2759"/>
<evidence type="ECO:0000256" key="2">
    <source>
        <dbReference type="ARBA" id="ARBA00022801"/>
    </source>
</evidence>
<feature type="signal peptide" evidence="4">
    <location>
        <begin position="1"/>
        <end position="25"/>
    </location>
</feature>
<dbReference type="InterPro" id="IPR000757">
    <property type="entry name" value="Beta-glucanase-like"/>
</dbReference>
<dbReference type="GO" id="GO:0005975">
    <property type="term" value="P:carbohydrate metabolic process"/>
    <property type="evidence" value="ECO:0007669"/>
    <property type="project" value="InterPro"/>
</dbReference>
<accession>A0A1B9GV30</accession>
<dbReference type="EMBL" id="KV700123">
    <property type="protein sequence ID" value="OCF34899.1"/>
    <property type="molecule type" value="Genomic_DNA"/>
</dbReference>
<dbReference type="GO" id="GO:0009277">
    <property type="term" value="C:fungal-type cell wall"/>
    <property type="evidence" value="ECO:0007669"/>
    <property type="project" value="TreeGrafter"/>
</dbReference>
<keyword evidence="2" id="KW-0378">Hydrolase</keyword>
<sequence length="374" mass="39963">MPVSALPLFVVLSTALLAFIPHAAAQNCNATTLCPASAPCCSEYGFCGSGSYCLGGCEPLYSNKPTSCRPNPICQSGETNFNDLSRVQLNATKYDGNATAYDWVVNAGNLVADPNGQGVRLTLTENDQGTKISSTRYIHYGSIEFVLQSSKWGGVVTAAITMSDVKDEIDWEWAGATTDQVQTNYWFLGVANYSATQGASASVSSDASSNFHTYTFDWQENQLNWLIDNQVVRTVSKDETLSEDGSQYKYPSTPSRVQISIWPGGSDSQAQGTIDWAGGMINWQDPDYLSNGYFWNTLQSVKITCNDDPDQNTGTTGWAYSGNDTAGVPVVDVTNASTLLSASEPRVPLASGHSPLVALVSVLALALAGGIAML</sequence>
<dbReference type="AlphaFoldDB" id="A0A1B9GV30"/>
<dbReference type="GO" id="GO:0008061">
    <property type="term" value="F:chitin binding"/>
    <property type="evidence" value="ECO:0007669"/>
    <property type="project" value="InterPro"/>
</dbReference>
<dbReference type="SUPFAM" id="SSF49899">
    <property type="entry name" value="Concanavalin A-like lectins/glucanases"/>
    <property type="match status" value="1"/>
</dbReference>
<evidence type="ECO:0000259" key="5">
    <source>
        <dbReference type="PROSITE" id="PS51762"/>
    </source>
</evidence>
<dbReference type="GO" id="GO:0004553">
    <property type="term" value="F:hydrolase activity, hydrolyzing O-glycosyl compounds"/>
    <property type="evidence" value="ECO:0007669"/>
    <property type="project" value="InterPro"/>
</dbReference>
<keyword evidence="7" id="KW-1185">Reference proteome</keyword>
<dbReference type="PROSITE" id="PS51762">
    <property type="entry name" value="GH16_2"/>
    <property type="match status" value="1"/>
</dbReference>
<evidence type="ECO:0000256" key="3">
    <source>
        <dbReference type="ARBA" id="ARBA00023295"/>
    </source>
</evidence>
<dbReference type="PROSITE" id="PS00026">
    <property type="entry name" value="CHIT_BIND_I_1"/>
    <property type="match status" value="1"/>
</dbReference>
<feature type="chain" id="PRO_5008627414" description="GH16 domain-containing protein" evidence="4">
    <location>
        <begin position="26"/>
        <end position="374"/>
    </location>
</feature>
<dbReference type="PANTHER" id="PTHR10963">
    <property type="entry name" value="GLYCOSYL HYDROLASE-RELATED"/>
    <property type="match status" value="1"/>
</dbReference>
<evidence type="ECO:0000313" key="6">
    <source>
        <dbReference type="EMBL" id="OCF34899.1"/>
    </source>
</evidence>
<evidence type="ECO:0000313" key="7">
    <source>
        <dbReference type="Proteomes" id="UP000092666"/>
    </source>
</evidence>